<gene>
    <name evidence="2" type="ORF">E0H75_15585</name>
</gene>
<organism evidence="2 3">
    <name type="scientific">Kribbella capetownensis</name>
    <dbReference type="NCBI Taxonomy" id="1572659"/>
    <lineage>
        <taxon>Bacteria</taxon>
        <taxon>Bacillati</taxon>
        <taxon>Actinomycetota</taxon>
        <taxon>Actinomycetes</taxon>
        <taxon>Propionibacteriales</taxon>
        <taxon>Kribbellaceae</taxon>
        <taxon>Kribbella</taxon>
    </lineage>
</organism>
<dbReference type="InterPro" id="IPR017853">
    <property type="entry name" value="GH"/>
</dbReference>
<dbReference type="PROSITE" id="PS51318">
    <property type="entry name" value="TAT"/>
    <property type="match status" value="1"/>
</dbReference>
<dbReference type="InterPro" id="IPR006311">
    <property type="entry name" value="TAT_signal"/>
</dbReference>
<reference evidence="2 3" key="1">
    <citation type="submission" date="2019-02" db="EMBL/GenBank/DDBJ databases">
        <title>Kribbella capetownensis sp. nov. and Kribbella speibonae sp. nov., isolated from soil.</title>
        <authorList>
            <person name="Curtis S.M."/>
            <person name="Norton I."/>
            <person name="Everest G.J."/>
            <person name="Meyers P.R."/>
        </authorList>
    </citation>
    <scope>NUCLEOTIDE SEQUENCE [LARGE SCALE GENOMIC DNA]</scope>
    <source>
        <strain evidence="2 3">YM53</strain>
    </source>
</reference>
<name>A0A4R0JT71_9ACTN</name>
<dbReference type="OrthoDB" id="5241152at2"/>
<dbReference type="RefSeq" id="WP_131514271.1">
    <property type="nucleotide sequence ID" value="NZ_SJKD01000003.1"/>
</dbReference>
<sequence>MPGKISRRDALKASAIASGAVLLPTLPAAAAPAVATAKTTIKVAGEPWGVSTRYIGADRGTTNFDIRDLKDLGINTYRFYEGHMYAWEWDDDDGVFGSPTIDEIKSDPNVVNWAWWDNAFTHPPEGSPFWYATNPGDGWQGNWRQIFGSLKDAHVKPMVSLRVQNATLDPDWATPLNPPNTPEGRNEWWQHVFACVYWLNVRNDYRVDDWELGNEPNHDGQGWLGTEDDYWDFVRLTKDAIDYTYQRFLPHRAYQTYAPVSAGTSVNDAGERFGWIKDALEKVPDSFDAVDYHDFSDDPSGNLREVHQLMNAAGQPDRPLWVTEWGPVYNHGGDSYQQISSGILILQNLIRMSSPDSYVYGNHIVNLYDAPNRAYLIGKDGTRRVTYYALRMGIRALQGGRVTYESVSGSPDVLAITTRDHDGDVWLLAVNSATDTAHEVTADLTEHLQGGAGEMWEFSESRQDARAGHSRVVDGHVDFRVPALGAVLLRFDGRKR</sequence>
<protein>
    <submittedName>
        <fullName evidence="2">Uncharacterized protein</fullName>
    </submittedName>
</protein>
<dbReference type="Proteomes" id="UP000293342">
    <property type="component" value="Unassembled WGS sequence"/>
</dbReference>
<proteinExistence type="predicted"/>
<dbReference type="AlphaFoldDB" id="A0A4R0JT71"/>
<feature type="chain" id="PRO_5020838576" evidence="1">
    <location>
        <begin position="31"/>
        <end position="496"/>
    </location>
</feature>
<evidence type="ECO:0000313" key="2">
    <source>
        <dbReference type="EMBL" id="TCC49747.1"/>
    </source>
</evidence>
<dbReference type="Gene3D" id="3.20.20.80">
    <property type="entry name" value="Glycosidases"/>
    <property type="match status" value="1"/>
</dbReference>
<evidence type="ECO:0000256" key="1">
    <source>
        <dbReference type="SAM" id="SignalP"/>
    </source>
</evidence>
<keyword evidence="1" id="KW-0732">Signal</keyword>
<feature type="signal peptide" evidence="1">
    <location>
        <begin position="1"/>
        <end position="30"/>
    </location>
</feature>
<dbReference type="SUPFAM" id="SSF51445">
    <property type="entry name" value="(Trans)glycosidases"/>
    <property type="match status" value="1"/>
</dbReference>
<accession>A0A4R0JT71</accession>
<dbReference type="EMBL" id="SJKD01000003">
    <property type="protein sequence ID" value="TCC49747.1"/>
    <property type="molecule type" value="Genomic_DNA"/>
</dbReference>
<keyword evidence="3" id="KW-1185">Reference proteome</keyword>
<comment type="caution">
    <text evidence="2">The sequence shown here is derived from an EMBL/GenBank/DDBJ whole genome shotgun (WGS) entry which is preliminary data.</text>
</comment>
<evidence type="ECO:0000313" key="3">
    <source>
        <dbReference type="Proteomes" id="UP000293342"/>
    </source>
</evidence>